<dbReference type="PRINTS" id="PR00081">
    <property type="entry name" value="GDHRDH"/>
</dbReference>
<dbReference type="EMBL" id="CP042914">
    <property type="protein sequence ID" value="QEG39116.1"/>
    <property type="molecule type" value="Genomic_DNA"/>
</dbReference>
<evidence type="ECO:0000313" key="5">
    <source>
        <dbReference type="Proteomes" id="UP000325286"/>
    </source>
</evidence>
<dbReference type="InterPro" id="IPR002347">
    <property type="entry name" value="SDR_fam"/>
</dbReference>
<dbReference type="RefSeq" id="WP_068142354.1">
    <property type="nucleotide sequence ID" value="NZ_CP042914.1"/>
</dbReference>
<evidence type="ECO:0000259" key="3">
    <source>
        <dbReference type="SMART" id="SM00822"/>
    </source>
</evidence>
<dbReference type="SMART" id="SM00822">
    <property type="entry name" value="PKS_KR"/>
    <property type="match status" value="1"/>
</dbReference>
<dbReference type="PROSITE" id="PS00061">
    <property type="entry name" value="ADH_SHORT"/>
    <property type="match status" value="1"/>
</dbReference>
<comment type="similarity">
    <text evidence="1">Belongs to the short-chain dehydrogenases/reductases (SDR) family.</text>
</comment>
<dbReference type="OrthoDB" id="9803333at2"/>
<dbReference type="InterPro" id="IPR036291">
    <property type="entry name" value="NAD(P)-bd_dom_sf"/>
</dbReference>
<dbReference type="Gene3D" id="3.40.50.720">
    <property type="entry name" value="NAD(P)-binding Rossmann-like Domain"/>
    <property type="match status" value="1"/>
</dbReference>
<evidence type="ECO:0000313" key="4">
    <source>
        <dbReference type="EMBL" id="QEG39116.1"/>
    </source>
</evidence>
<gene>
    <name evidence="4" type="primary">ycdF_1</name>
    <name evidence="4" type="ORF">UC8_10770</name>
</gene>
<dbReference type="InterPro" id="IPR020904">
    <property type="entry name" value="Sc_DH/Rdtase_CS"/>
</dbReference>
<dbReference type="KEGG" id="rul:UC8_10770"/>
<dbReference type="PANTHER" id="PTHR48107:SF7">
    <property type="entry name" value="RE15974P"/>
    <property type="match status" value="1"/>
</dbReference>
<dbReference type="GO" id="GO:0047936">
    <property type="term" value="F:glucose 1-dehydrogenase [NAD(P)+] activity"/>
    <property type="evidence" value="ECO:0007669"/>
    <property type="project" value="UniProtKB-EC"/>
</dbReference>
<feature type="domain" description="Ketoreductase" evidence="3">
    <location>
        <begin position="5"/>
        <end position="216"/>
    </location>
</feature>
<dbReference type="AlphaFoldDB" id="A0A5B9QQ01"/>
<sequence length="244" mass="25544">MPANKTVIVTGGSGGIGAGICRKLAGSGWNTVVHYHSDQDSADQIVQDIQAAGGRSFAVSADLGQESQVAGLFDTTQREFGEIHSVVANAGVGGGGPIVETTLADLQHLLSINVVGAYLTIREAARRIETGGRIVFISSQLAERPREGTGLYAATKAAIDAMIVSMSHELGSRGITINSVRPGATEPGMFAGSSPERKAFFRDLSPFKRLGHPDDVAGVVEFLLSDEARWMTGQHLRVDGGASN</sequence>
<proteinExistence type="inferred from homology"/>
<dbReference type="PANTHER" id="PTHR48107">
    <property type="entry name" value="NADPH-DEPENDENT ALDEHYDE REDUCTASE-LIKE PROTEIN, CHLOROPLASTIC-RELATED"/>
    <property type="match status" value="1"/>
</dbReference>
<evidence type="ECO:0000256" key="1">
    <source>
        <dbReference type="ARBA" id="ARBA00006484"/>
    </source>
</evidence>
<keyword evidence="2 4" id="KW-0560">Oxidoreductase</keyword>
<dbReference type="FunFam" id="3.40.50.720:FF:000084">
    <property type="entry name" value="Short-chain dehydrogenase reductase"/>
    <property type="match status" value="1"/>
</dbReference>
<reference evidence="4 5" key="1">
    <citation type="submission" date="2019-08" db="EMBL/GenBank/DDBJ databases">
        <title>Deep-cultivation of Planctomycetes and their phenomic and genomic characterization uncovers novel biology.</title>
        <authorList>
            <person name="Wiegand S."/>
            <person name="Jogler M."/>
            <person name="Boedeker C."/>
            <person name="Pinto D."/>
            <person name="Vollmers J."/>
            <person name="Rivas-Marin E."/>
            <person name="Kohn T."/>
            <person name="Peeters S.H."/>
            <person name="Heuer A."/>
            <person name="Rast P."/>
            <person name="Oberbeckmann S."/>
            <person name="Bunk B."/>
            <person name="Jeske O."/>
            <person name="Meyerdierks A."/>
            <person name="Storesund J.E."/>
            <person name="Kallscheuer N."/>
            <person name="Luecker S."/>
            <person name="Lage O.M."/>
            <person name="Pohl T."/>
            <person name="Merkel B.J."/>
            <person name="Hornburger P."/>
            <person name="Mueller R.-W."/>
            <person name="Bruemmer F."/>
            <person name="Labrenz M."/>
            <person name="Spormann A.M."/>
            <person name="Op den Camp H."/>
            <person name="Overmann J."/>
            <person name="Amann R."/>
            <person name="Jetten M.S.M."/>
            <person name="Mascher T."/>
            <person name="Medema M.H."/>
            <person name="Devos D.P."/>
            <person name="Kaster A.-K."/>
            <person name="Ovreas L."/>
            <person name="Rohde M."/>
            <person name="Galperin M.Y."/>
            <person name="Jogler C."/>
        </authorList>
    </citation>
    <scope>NUCLEOTIDE SEQUENCE [LARGE SCALE GENOMIC DNA]</scope>
    <source>
        <strain evidence="4 5">UC8</strain>
    </source>
</reference>
<dbReference type="Pfam" id="PF13561">
    <property type="entry name" value="adh_short_C2"/>
    <property type="match status" value="1"/>
</dbReference>
<evidence type="ECO:0000256" key="2">
    <source>
        <dbReference type="ARBA" id="ARBA00023002"/>
    </source>
</evidence>
<protein>
    <submittedName>
        <fullName evidence="4">Glucose 1-dehydrogenase 2</fullName>
        <ecNumber evidence="4">1.1.1.47</ecNumber>
    </submittedName>
</protein>
<dbReference type="SUPFAM" id="SSF51735">
    <property type="entry name" value="NAD(P)-binding Rossmann-fold domains"/>
    <property type="match status" value="1"/>
</dbReference>
<dbReference type="EC" id="1.1.1.47" evidence="4"/>
<name>A0A5B9QQ01_9BACT</name>
<accession>A0A5B9QQ01</accession>
<keyword evidence="5" id="KW-1185">Reference proteome</keyword>
<dbReference type="InterPro" id="IPR057326">
    <property type="entry name" value="KR_dom"/>
</dbReference>
<dbReference type="Proteomes" id="UP000325286">
    <property type="component" value="Chromosome"/>
</dbReference>
<organism evidence="4 5">
    <name type="scientific">Roseimaritima ulvae</name>
    <dbReference type="NCBI Taxonomy" id="980254"/>
    <lineage>
        <taxon>Bacteria</taxon>
        <taxon>Pseudomonadati</taxon>
        <taxon>Planctomycetota</taxon>
        <taxon>Planctomycetia</taxon>
        <taxon>Pirellulales</taxon>
        <taxon>Pirellulaceae</taxon>
        <taxon>Roseimaritima</taxon>
    </lineage>
</organism>